<dbReference type="EMBL" id="LCPF01000005">
    <property type="protein sequence ID" value="KKU90922.1"/>
    <property type="molecule type" value="Genomic_DNA"/>
</dbReference>
<evidence type="ECO:0000313" key="2">
    <source>
        <dbReference type="Proteomes" id="UP000034956"/>
    </source>
</evidence>
<gene>
    <name evidence="1" type="ORF">UY23_C0005G0018</name>
</gene>
<organism evidence="1 2">
    <name type="scientific">Candidatus Jorgensenbacteria bacterium GW2011_GWA1_48_11</name>
    <dbReference type="NCBI Taxonomy" id="1618660"/>
    <lineage>
        <taxon>Bacteria</taxon>
        <taxon>Candidatus Joergenseniibacteriota</taxon>
    </lineage>
</organism>
<name>A0A0G1U9X2_9BACT</name>
<comment type="caution">
    <text evidence="1">The sequence shown here is derived from an EMBL/GenBank/DDBJ whole genome shotgun (WGS) entry which is preliminary data.</text>
</comment>
<proteinExistence type="predicted"/>
<accession>A0A0G1U9X2</accession>
<protein>
    <submittedName>
        <fullName evidence="1">Uncharacterized protein</fullName>
    </submittedName>
</protein>
<sequence length="67" mass="7875">MPGMQALFTARRERENDYFCFLVKVRRQFVQTKILLPVLPELELAEPVLKSRVHWRLAFFLGEAVGL</sequence>
<dbReference type="Proteomes" id="UP000034956">
    <property type="component" value="Unassembled WGS sequence"/>
</dbReference>
<reference evidence="1 2" key="1">
    <citation type="journal article" date="2015" name="Nature">
        <title>rRNA introns, odd ribosomes, and small enigmatic genomes across a large radiation of phyla.</title>
        <authorList>
            <person name="Brown C.T."/>
            <person name="Hug L.A."/>
            <person name="Thomas B.C."/>
            <person name="Sharon I."/>
            <person name="Castelle C.J."/>
            <person name="Singh A."/>
            <person name="Wilkins M.J."/>
            <person name="Williams K.H."/>
            <person name="Banfield J.F."/>
        </authorList>
    </citation>
    <scope>NUCLEOTIDE SEQUENCE [LARGE SCALE GENOMIC DNA]</scope>
</reference>
<evidence type="ECO:0000313" key="1">
    <source>
        <dbReference type="EMBL" id="KKU90922.1"/>
    </source>
</evidence>
<dbReference type="AlphaFoldDB" id="A0A0G1U9X2"/>